<dbReference type="InterPro" id="IPR027417">
    <property type="entry name" value="P-loop_NTPase"/>
</dbReference>
<gene>
    <name evidence="5" type="ORF">D2E26_0240</name>
</gene>
<dbReference type="Proteomes" id="UP000287609">
    <property type="component" value="Unassembled WGS sequence"/>
</dbReference>
<dbReference type="PANTHER" id="PTHR42939:SF1">
    <property type="entry name" value="ABC TRANSPORTER ATP-BINDING PROTEIN ALBC-RELATED"/>
    <property type="match status" value="1"/>
</dbReference>
<dbReference type="CDD" id="cd03230">
    <property type="entry name" value="ABC_DR_subfamily_A"/>
    <property type="match status" value="1"/>
</dbReference>
<dbReference type="PANTHER" id="PTHR42939">
    <property type="entry name" value="ABC TRANSPORTER ATP-BINDING PROTEIN ALBC-RELATED"/>
    <property type="match status" value="1"/>
</dbReference>
<evidence type="ECO:0000256" key="1">
    <source>
        <dbReference type="ARBA" id="ARBA00022448"/>
    </source>
</evidence>
<name>A0A430FS62_9BIFI</name>
<evidence type="ECO:0000259" key="4">
    <source>
        <dbReference type="PROSITE" id="PS50893"/>
    </source>
</evidence>
<dbReference type="Gene3D" id="3.40.50.300">
    <property type="entry name" value="P-loop containing nucleotide triphosphate hydrolases"/>
    <property type="match status" value="1"/>
</dbReference>
<sequence>MLHINDVSFGYSKSGTILKNVDLHVEESTIMGLIGPNGSGKTTLINLICDMLEMQQGSMKLQGSPCSSQQAKLAIMHVGSNDDIPVFLTGLEYIQTMARLYGTRVEAAEVAEYFAQFGMAGAERRLIETYSHGMKKKTQLSCAFLLQCPLTIVDETLNGIDIDAWYVCIQEFKKLRAQGCSVLLCSHDFALLEELCDAIALMWNGALQTPLPYEQINEQFGGIPNWYRTAVMEKAI</sequence>
<keyword evidence="1" id="KW-0813">Transport</keyword>
<dbReference type="InterPro" id="IPR003439">
    <property type="entry name" value="ABC_transporter-like_ATP-bd"/>
</dbReference>
<dbReference type="AlphaFoldDB" id="A0A430FS62"/>
<dbReference type="OrthoDB" id="9804819at2"/>
<dbReference type="PROSITE" id="PS50893">
    <property type="entry name" value="ABC_TRANSPORTER_2"/>
    <property type="match status" value="1"/>
</dbReference>
<comment type="caution">
    <text evidence="5">The sequence shown here is derived from an EMBL/GenBank/DDBJ whole genome shotgun (WGS) entry which is preliminary data.</text>
</comment>
<proteinExistence type="predicted"/>
<evidence type="ECO:0000313" key="6">
    <source>
        <dbReference type="Proteomes" id="UP000287609"/>
    </source>
</evidence>
<accession>A0A430FS62</accession>
<dbReference type="SUPFAM" id="SSF52540">
    <property type="entry name" value="P-loop containing nucleoside triphosphate hydrolases"/>
    <property type="match status" value="1"/>
</dbReference>
<keyword evidence="3" id="KW-0067">ATP-binding</keyword>
<reference evidence="5 6" key="1">
    <citation type="submission" date="2018-09" db="EMBL/GenBank/DDBJ databases">
        <title>Characterization of the phylogenetic diversity of five novel species belonging to the genus Bifidobacterium.</title>
        <authorList>
            <person name="Lugli G.A."/>
            <person name="Duranti S."/>
            <person name="Milani C."/>
        </authorList>
    </citation>
    <scope>NUCLEOTIDE SEQUENCE [LARGE SCALE GENOMIC DNA]</scope>
    <source>
        <strain evidence="5 6">2036B</strain>
    </source>
</reference>
<dbReference type="InterPro" id="IPR051782">
    <property type="entry name" value="ABC_Transporter_VariousFunc"/>
</dbReference>
<dbReference type="GO" id="GO:0016887">
    <property type="term" value="F:ATP hydrolysis activity"/>
    <property type="evidence" value="ECO:0007669"/>
    <property type="project" value="InterPro"/>
</dbReference>
<feature type="domain" description="ABC transporter" evidence="4">
    <location>
        <begin position="2"/>
        <end position="229"/>
    </location>
</feature>
<protein>
    <submittedName>
        <fullName evidence="5">ABC transporter</fullName>
    </submittedName>
</protein>
<keyword evidence="6" id="KW-1185">Reference proteome</keyword>
<keyword evidence="2" id="KW-0547">Nucleotide-binding</keyword>
<organism evidence="5 6">
    <name type="scientific">Bifidobacterium dolichotidis</name>
    <dbReference type="NCBI Taxonomy" id="2306976"/>
    <lineage>
        <taxon>Bacteria</taxon>
        <taxon>Bacillati</taxon>
        <taxon>Actinomycetota</taxon>
        <taxon>Actinomycetes</taxon>
        <taxon>Bifidobacteriales</taxon>
        <taxon>Bifidobacteriaceae</taxon>
        <taxon>Bifidobacterium</taxon>
    </lineage>
</organism>
<evidence type="ECO:0000256" key="2">
    <source>
        <dbReference type="ARBA" id="ARBA00022741"/>
    </source>
</evidence>
<dbReference type="EMBL" id="QXGM01000001">
    <property type="protein sequence ID" value="RSX55677.1"/>
    <property type="molecule type" value="Genomic_DNA"/>
</dbReference>
<dbReference type="Pfam" id="PF00005">
    <property type="entry name" value="ABC_tran"/>
    <property type="match status" value="1"/>
</dbReference>
<dbReference type="GO" id="GO:0005524">
    <property type="term" value="F:ATP binding"/>
    <property type="evidence" value="ECO:0007669"/>
    <property type="project" value="UniProtKB-KW"/>
</dbReference>
<evidence type="ECO:0000256" key="3">
    <source>
        <dbReference type="ARBA" id="ARBA00022840"/>
    </source>
</evidence>
<evidence type="ECO:0000313" key="5">
    <source>
        <dbReference type="EMBL" id="RSX55677.1"/>
    </source>
</evidence>